<dbReference type="EC" id="3.5.1.42" evidence="2"/>
<dbReference type="EMBL" id="JACHZG010000001">
    <property type="protein sequence ID" value="MBB3326531.1"/>
    <property type="molecule type" value="Genomic_DNA"/>
</dbReference>
<protein>
    <submittedName>
        <fullName evidence="2">Nicotinamide-nucleotide amidase</fullName>
        <ecNumber evidence="2">3.5.1.42</ecNumber>
    </submittedName>
</protein>
<dbReference type="Pfam" id="PF02464">
    <property type="entry name" value="CinA"/>
    <property type="match status" value="1"/>
</dbReference>
<evidence type="ECO:0000259" key="1">
    <source>
        <dbReference type="Pfam" id="PF02464"/>
    </source>
</evidence>
<dbReference type="InterPro" id="IPR036653">
    <property type="entry name" value="CinA-like_C"/>
</dbReference>
<feature type="domain" description="CinA C-terminal" evidence="1">
    <location>
        <begin position="7"/>
        <end position="156"/>
    </location>
</feature>
<dbReference type="Proteomes" id="UP000565572">
    <property type="component" value="Unassembled WGS sequence"/>
</dbReference>
<evidence type="ECO:0000313" key="2">
    <source>
        <dbReference type="EMBL" id="MBB3326531.1"/>
    </source>
</evidence>
<evidence type="ECO:0000313" key="3">
    <source>
        <dbReference type="Proteomes" id="UP000565572"/>
    </source>
</evidence>
<reference evidence="2 3" key="1">
    <citation type="submission" date="2020-08" db="EMBL/GenBank/DDBJ databases">
        <title>Sequencing the genomes of 1000 actinobacteria strains.</title>
        <authorList>
            <person name="Klenk H.-P."/>
        </authorList>
    </citation>
    <scope>NUCLEOTIDE SEQUENCE [LARGE SCALE GENOMIC DNA]</scope>
    <source>
        <strain evidence="2 3">DSM 11053</strain>
    </source>
</reference>
<keyword evidence="2" id="KW-0378">Hydrolase</keyword>
<dbReference type="AlphaFoldDB" id="A0A7W5JUY3"/>
<dbReference type="RefSeq" id="WP_183337459.1">
    <property type="nucleotide sequence ID" value="NZ_JACHZG010000001.1"/>
</dbReference>
<dbReference type="InterPro" id="IPR008136">
    <property type="entry name" value="CinA_C"/>
</dbReference>
<sequence>MTGVGAAADVLAALRRRGLTLATAESLTGGLVGAALTAVAGSSDVYRGGIVCYATDLKASLVGVPADLLAEHGPVAPETAAALAAGAARVCCADVGIATTGVAGPSPQDGHPVGEVYVGVAVPGAAPQVRPLRLAGDRDEIRRQTVDAVLTLLHEALDALAVPLS</sequence>
<keyword evidence="3" id="KW-1185">Reference proteome</keyword>
<organism evidence="2 3">
    <name type="scientific">Microlunatus antarcticus</name>
    <dbReference type="NCBI Taxonomy" id="53388"/>
    <lineage>
        <taxon>Bacteria</taxon>
        <taxon>Bacillati</taxon>
        <taxon>Actinomycetota</taxon>
        <taxon>Actinomycetes</taxon>
        <taxon>Propionibacteriales</taxon>
        <taxon>Propionibacteriaceae</taxon>
        <taxon>Microlunatus</taxon>
    </lineage>
</organism>
<dbReference type="SUPFAM" id="SSF142433">
    <property type="entry name" value="CinA-like"/>
    <property type="match status" value="1"/>
</dbReference>
<gene>
    <name evidence="2" type="ORF">FHX39_001475</name>
</gene>
<dbReference type="GO" id="GO:0019159">
    <property type="term" value="F:nicotinamide-nucleotide amidase activity"/>
    <property type="evidence" value="ECO:0007669"/>
    <property type="project" value="UniProtKB-EC"/>
</dbReference>
<name>A0A7W5JUY3_9ACTN</name>
<dbReference type="Gene3D" id="3.90.950.20">
    <property type="entry name" value="CinA-like"/>
    <property type="match status" value="1"/>
</dbReference>
<proteinExistence type="predicted"/>
<comment type="caution">
    <text evidence="2">The sequence shown here is derived from an EMBL/GenBank/DDBJ whole genome shotgun (WGS) entry which is preliminary data.</text>
</comment>
<dbReference type="NCBIfam" id="TIGR00199">
    <property type="entry name" value="PncC_domain"/>
    <property type="match status" value="1"/>
</dbReference>
<accession>A0A7W5JUY3</accession>